<dbReference type="PROSITE" id="PS51782">
    <property type="entry name" value="LYSM"/>
    <property type="match status" value="1"/>
</dbReference>
<dbReference type="InterPro" id="IPR018392">
    <property type="entry name" value="LysM"/>
</dbReference>
<proteinExistence type="inferred from homology"/>
<dbReference type="PANTHER" id="PTHR21666:SF263">
    <property type="entry name" value="MUREIN HYDROLASE ACTIVATOR NLPD"/>
    <property type="match status" value="1"/>
</dbReference>
<dbReference type="Pfam" id="PF01551">
    <property type="entry name" value="Peptidase_M23"/>
    <property type="match status" value="1"/>
</dbReference>
<gene>
    <name evidence="4" type="ORF">AKN88_01005</name>
</gene>
<dbReference type="GO" id="GO:0032153">
    <property type="term" value="C:cell division site"/>
    <property type="evidence" value="ECO:0007669"/>
    <property type="project" value="TreeGrafter"/>
</dbReference>
<dbReference type="GO" id="GO:0009279">
    <property type="term" value="C:cell outer membrane"/>
    <property type="evidence" value="ECO:0007669"/>
    <property type="project" value="TreeGrafter"/>
</dbReference>
<dbReference type="AlphaFoldDB" id="A0A0K1XBW1"/>
<dbReference type="CDD" id="cd12797">
    <property type="entry name" value="M23_peptidase"/>
    <property type="match status" value="1"/>
</dbReference>
<name>A0A0K1XBW1_9GAMM</name>
<accession>A0A0K1XBW1</accession>
<protein>
    <submittedName>
        <fullName evidence="4">Peptigoglycan-binding protein LysM</fullName>
    </submittedName>
</protein>
<feature type="region of interest" description="Disordered" evidence="2">
    <location>
        <begin position="122"/>
        <end position="159"/>
    </location>
</feature>
<feature type="domain" description="LysM" evidence="3">
    <location>
        <begin position="58"/>
        <end position="102"/>
    </location>
</feature>
<dbReference type="Proteomes" id="UP000063953">
    <property type="component" value="Chromosome"/>
</dbReference>
<dbReference type="InterPro" id="IPR050570">
    <property type="entry name" value="Cell_wall_metabolism_enzyme"/>
</dbReference>
<dbReference type="CDD" id="cd00118">
    <property type="entry name" value="LysM"/>
    <property type="match status" value="1"/>
</dbReference>
<evidence type="ECO:0000259" key="3">
    <source>
        <dbReference type="PROSITE" id="PS51782"/>
    </source>
</evidence>
<dbReference type="STRING" id="1697053.AKN87_02900"/>
<dbReference type="InterPro" id="IPR011055">
    <property type="entry name" value="Dup_hybrid_motif"/>
</dbReference>
<dbReference type="EMBL" id="CP012365">
    <property type="protein sequence ID" value="AKX58673.1"/>
    <property type="molecule type" value="Genomic_DNA"/>
</dbReference>
<dbReference type="PATRIC" id="fig|1698449.3.peg.202"/>
<evidence type="ECO:0000256" key="1">
    <source>
        <dbReference type="ARBA" id="ARBA00038420"/>
    </source>
</evidence>
<keyword evidence="5" id="KW-1185">Reference proteome</keyword>
<evidence type="ECO:0000256" key="2">
    <source>
        <dbReference type="SAM" id="MobiDB-lite"/>
    </source>
</evidence>
<evidence type="ECO:0000313" key="4">
    <source>
        <dbReference type="EMBL" id="AKX58673.1"/>
    </source>
</evidence>
<dbReference type="Gene3D" id="2.70.70.10">
    <property type="entry name" value="Glucose Permease (Domain IIA)"/>
    <property type="match status" value="1"/>
</dbReference>
<feature type="compositionally biased region" description="Low complexity" evidence="2">
    <location>
        <begin position="122"/>
        <end position="136"/>
    </location>
</feature>
<dbReference type="Gene3D" id="3.10.350.10">
    <property type="entry name" value="LysM domain"/>
    <property type="match status" value="1"/>
</dbReference>
<sequence>MDLINHQGGAVSRAKTAGISRPLLISALVSLLGVTACSNNSRVQVVDRQHAVPAVTSGQYRVQRGDTLYSIATRHGWNWKALASLNGIAAPYNINPGQVIRFSGQAQPVTPVRRPATVVTTPAKTTPAKTAPQTTVSRPVVSQPTTTTKPMPAPSSSASVSTAAVSSKGWRWPASGQVVGRFSGANKGIDIAGNAGDPIVSASDGTVVYAGSGLVGYGELIIIKHSDVYLSAYGHNRRILVNEGQKVKSGQKIAEMGSTGTDTTKLHFEIRRQGKSVDPIPYLPTR</sequence>
<dbReference type="Pfam" id="PF01476">
    <property type="entry name" value="LysM"/>
    <property type="match status" value="1"/>
</dbReference>
<feature type="compositionally biased region" description="Low complexity" evidence="2">
    <location>
        <begin position="144"/>
        <end position="159"/>
    </location>
</feature>
<reference evidence="4 5" key="1">
    <citation type="journal article" date="2015" name="Genome Announc.">
        <title>Genome Sequences of Oblitimonas alkaliphila gen. nov. sp. nov. (Proposed), a Novel Bacterium of the Pseudomonadaceae Family.</title>
        <authorList>
            <person name="Lauer A.C."/>
            <person name="Nicholson A.C."/>
            <person name="Humrighouse B.W."/>
            <person name="Emery B."/>
            <person name="Drobish A."/>
            <person name="Juieng P."/>
            <person name="Loparev V."/>
            <person name="McQuiston J.R."/>
        </authorList>
    </citation>
    <scope>NUCLEOTIDE SEQUENCE [LARGE SCALE GENOMIC DNA]</scope>
    <source>
        <strain evidence="4 5">E5571</strain>
    </source>
</reference>
<dbReference type="PANTHER" id="PTHR21666">
    <property type="entry name" value="PEPTIDASE-RELATED"/>
    <property type="match status" value="1"/>
</dbReference>
<dbReference type="GO" id="GO:0004222">
    <property type="term" value="F:metalloendopeptidase activity"/>
    <property type="evidence" value="ECO:0007669"/>
    <property type="project" value="TreeGrafter"/>
</dbReference>
<comment type="similarity">
    <text evidence="1">Belongs to the E.coli NlpD/Haemophilus LppB family.</text>
</comment>
<dbReference type="InterPro" id="IPR036779">
    <property type="entry name" value="LysM_dom_sf"/>
</dbReference>
<dbReference type="SUPFAM" id="SSF51261">
    <property type="entry name" value="Duplicated hybrid motif"/>
    <property type="match status" value="1"/>
</dbReference>
<dbReference type="SMART" id="SM00257">
    <property type="entry name" value="LysM"/>
    <property type="match status" value="1"/>
</dbReference>
<evidence type="ECO:0000313" key="5">
    <source>
        <dbReference type="Proteomes" id="UP000063953"/>
    </source>
</evidence>
<organism evidence="4 5">
    <name type="scientific">Thiopseudomonas alkaliphila</name>
    <dbReference type="NCBI Taxonomy" id="1697053"/>
    <lineage>
        <taxon>Bacteria</taxon>
        <taxon>Pseudomonadati</taxon>
        <taxon>Pseudomonadota</taxon>
        <taxon>Gammaproteobacteria</taxon>
        <taxon>Pseudomonadales</taxon>
        <taxon>Pseudomonadaceae</taxon>
        <taxon>Thiopseudomonas</taxon>
    </lineage>
</organism>
<dbReference type="InterPro" id="IPR016047">
    <property type="entry name" value="M23ase_b-sheet_dom"/>
</dbReference>